<protein>
    <recommendedName>
        <fullName evidence="4">Copper transport protein</fullName>
    </recommendedName>
</protein>
<keyword evidence="1 4" id="KW-0812">Transmembrane</keyword>
<keyword evidence="4" id="KW-0813">Transport</keyword>
<dbReference type="EMBL" id="JAPQKH010000008">
    <property type="protein sequence ID" value="KAJ5083133.1"/>
    <property type="molecule type" value="Genomic_DNA"/>
</dbReference>
<reference evidence="5" key="2">
    <citation type="journal article" date="2023" name="IMA Fungus">
        <title>Comparative genomic study of the Penicillium genus elucidates a diverse pangenome and 15 lateral gene transfer events.</title>
        <authorList>
            <person name="Petersen C."/>
            <person name="Sorensen T."/>
            <person name="Nielsen M.R."/>
            <person name="Sondergaard T.E."/>
            <person name="Sorensen J.L."/>
            <person name="Fitzpatrick D.A."/>
            <person name="Frisvad J.C."/>
            <person name="Nielsen K.L."/>
        </authorList>
    </citation>
    <scope>NUCLEOTIDE SEQUENCE</scope>
    <source>
        <strain evidence="5">IBT 30069</strain>
    </source>
</reference>
<dbReference type="PANTHER" id="PTHR12483">
    <property type="entry name" value="SOLUTE CARRIER FAMILY 31 COPPER TRANSPORTERS"/>
    <property type="match status" value="1"/>
</dbReference>
<name>A0A9W9EJS8_9EURO</name>
<comment type="subcellular location">
    <subcellularLocation>
        <location evidence="4">Membrane</location>
        <topology evidence="4">Multi-pass membrane protein</topology>
    </subcellularLocation>
</comment>
<organism evidence="5 6">
    <name type="scientific">Penicillium angulare</name>
    <dbReference type="NCBI Taxonomy" id="116970"/>
    <lineage>
        <taxon>Eukaryota</taxon>
        <taxon>Fungi</taxon>
        <taxon>Dikarya</taxon>
        <taxon>Ascomycota</taxon>
        <taxon>Pezizomycotina</taxon>
        <taxon>Eurotiomycetes</taxon>
        <taxon>Eurotiomycetidae</taxon>
        <taxon>Eurotiales</taxon>
        <taxon>Aspergillaceae</taxon>
        <taxon>Penicillium</taxon>
    </lineage>
</organism>
<accession>A0A9W9EJS8</accession>
<evidence type="ECO:0000313" key="6">
    <source>
        <dbReference type="Proteomes" id="UP001149165"/>
    </source>
</evidence>
<sequence>MMDMSDMTTSMSMGSATTTAMSMATSTGSSMDMDMSSSSSLMPMSDMAMTFFTSYKTPIFANDWTPTSKGTYAGTCIFIIVLALILRVCIAIRPILEGRLWTDGVRHGTSLIGETDTKHLSGAQTSMEELGRRWSRWRVNPAASRATFEVLIAGIAYLLMLAIMTMNVGYFLSVLAGIWLGTFIMGSVASESGYMHC</sequence>
<evidence type="ECO:0000256" key="3">
    <source>
        <dbReference type="ARBA" id="ARBA00023136"/>
    </source>
</evidence>
<keyword evidence="2 4" id="KW-1133">Transmembrane helix</keyword>
<keyword evidence="4" id="KW-0187">Copper transport</keyword>
<evidence type="ECO:0000256" key="2">
    <source>
        <dbReference type="ARBA" id="ARBA00022989"/>
    </source>
</evidence>
<gene>
    <name evidence="5" type="ORF">N7456_012560</name>
</gene>
<dbReference type="Pfam" id="PF04145">
    <property type="entry name" value="Ctr"/>
    <property type="match status" value="1"/>
</dbReference>
<dbReference type="InterPro" id="IPR007274">
    <property type="entry name" value="Cop_transporter"/>
</dbReference>
<evidence type="ECO:0000313" key="5">
    <source>
        <dbReference type="EMBL" id="KAJ5083133.1"/>
    </source>
</evidence>
<proteinExistence type="inferred from homology"/>
<evidence type="ECO:0000256" key="1">
    <source>
        <dbReference type="ARBA" id="ARBA00022692"/>
    </source>
</evidence>
<dbReference type="GO" id="GO:0005375">
    <property type="term" value="F:copper ion transmembrane transporter activity"/>
    <property type="evidence" value="ECO:0007669"/>
    <property type="project" value="UniProtKB-UniRule"/>
</dbReference>
<dbReference type="PANTHER" id="PTHR12483:SF120">
    <property type="entry name" value="HIGH-AFFINITY COPPER TRANSPORTER CTRA2"/>
    <property type="match status" value="1"/>
</dbReference>
<dbReference type="AlphaFoldDB" id="A0A9W9EJS8"/>
<comment type="similarity">
    <text evidence="4">Belongs to the copper transporter (Ctr) (TC 1.A.56) family. SLC31A subfamily.</text>
</comment>
<feature type="transmembrane region" description="Helical" evidence="4">
    <location>
        <begin position="71"/>
        <end position="90"/>
    </location>
</feature>
<keyword evidence="4" id="KW-0186">Copper</keyword>
<reference evidence="5" key="1">
    <citation type="submission" date="2022-11" db="EMBL/GenBank/DDBJ databases">
        <authorList>
            <person name="Petersen C."/>
        </authorList>
    </citation>
    <scope>NUCLEOTIDE SEQUENCE</scope>
    <source>
        <strain evidence="5">IBT 30069</strain>
    </source>
</reference>
<feature type="transmembrane region" description="Helical" evidence="4">
    <location>
        <begin position="142"/>
        <end position="164"/>
    </location>
</feature>
<dbReference type="GO" id="GO:0005886">
    <property type="term" value="C:plasma membrane"/>
    <property type="evidence" value="ECO:0007669"/>
    <property type="project" value="TreeGrafter"/>
</dbReference>
<keyword evidence="4" id="KW-0406">Ion transport</keyword>
<dbReference type="Proteomes" id="UP001149165">
    <property type="component" value="Unassembled WGS sequence"/>
</dbReference>
<keyword evidence="6" id="KW-1185">Reference proteome</keyword>
<feature type="transmembrane region" description="Helical" evidence="4">
    <location>
        <begin position="170"/>
        <end position="189"/>
    </location>
</feature>
<comment type="caution">
    <text evidence="5">The sequence shown here is derived from an EMBL/GenBank/DDBJ whole genome shotgun (WGS) entry which is preliminary data.</text>
</comment>
<keyword evidence="3 4" id="KW-0472">Membrane</keyword>
<dbReference type="OrthoDB" id="73901at2759"/>
<evidence type="ECO:0000256" key="4">
    <source>
        <dbReference type="RuleBase" id="RU367022"/>
    </source>
</evidence>